<feature type="region of interest" description="Disordered" evidence="1">
    <location>
        <begin position="1"/>
        <end position="24"/>
    </location>
</feature>
<feature type="non-terminal residue" evidence="2">
    <location>
        <position position="161"/>
    </location>
</feature>
<comment type="caution">
    <text evidence="2">The sequence shown here is derived from an EMBL/GenBank/DDBJ whole genome shotgun (WGS) entry which is preliminary data.</text>
</comment>
<dbReference type="AlphaFoldDB" id="A0ABD0XDP3"/>
<accession>A0ABD0XDP3</accession>
<evidence type="ECO:0000256" key="1">
    <source>
        <dbReference type="SAM" id="MobiDB-lite"/>
    </source>
</evidence>
<gene>
    <name evidence="2" type="ORF">UPYG_G00080190</name>
</gene>
<proteinExistence type="predicted"/>
<evidence type="ECO:0000313" key="2">
    <source>
        <dbReference type="EMBL" id="KAL1006984.1"/>
    </source>
</evidence>
<sequence>MSQQSGSLQPIEEKSLEDDKISGVDDLDMQTTLLTVDEENRPASVASYGSVVAQERMASLVKLFKVRTDRKKERLMDPDDSEQESPLASPAKCLPPPPPPPQDEKKDVPAPGLQEEEMEDEFWDFYGYPIKVPKFPKLPRLPGWLQIVLDYRFPSSIDPYT</sequence>
<keyword evidence="3" id="KW-1185">Reference proteome</keyword>
<dbReference type="EMBL" id="JAGEUA010000002">
    <property type="protein sequence ID" value="KAL1006984.1"/>
    <property type="molecule type" value="Genomic_DNA"/>
</dbReference>
<evidence type="ECO:0000313" key="3">
    <source>
        <dbReference type="Proteomes" id="UP001557470"/>
    </source>
</evidence>
<dbReference type="Proteomes" id="UP001557470">
    <property type="component" value="Unassembled WGS sequence"/>
</dbReference>
<reference evidence="2 3" key="1">
    <citation type="submission" date="2024-06" db="EMBL/GenBank/DDBJ databases">
        <authorList>
            <person name="Pan Q."/>
            <person name="Wen M."/>
            <person name="Jouanno E."/>
            <person name="Zahm M."/>
            <person name="Klopp C."/>
            <person name="Cabau C."/>
            <person name="Louis A."/>
            <person name="Berthelot C."/>
            <person name="Parey E."/>
            <person name="Roest Crollius H."/>
            <person name="Montfort J."/>
            <person name="Robinson-Rechavi M."/>
            <person name="Bouchez O."/>
            <person name="Lampietro C."/>
            <person name="Lopez Roques C."/>
            <person name="Donnadieu C."/>
            <person name="Postlethwait J."/>
            <person name="Bobe J."/>
            <person name="Verreycken H."/>
            <person name="Guiguen Y."/>
        </authorList>
    </citation>
    <scope>NUCLEOTIDE SEQUENCE [LARGE SCALE GENOMIC DNA]</scope>
    <source>
        <strain evidence="2">Up_M1</strain>
        <tissue evidence="2">Testis</tissue>
    </source>
</reference>
<name>A0ABD0XDP3_UMBPY</name>
<organism evidence="2 3">
    <name type="scientific">Umbra pygmaea</name>
    <name type="common">Eastern mudminnow</name>
    <dbReference type="NCBI Taxonomy" id="75934"/>
    <lineage>
        <taxon>Eukaryota</taxon>
        <taxon>Metazoa</taxon>
        <taxon>Chordata</taxon>
        <taxon>Craniata</taxon>
        <taxon>Vertebrata</taxon>
        <taxon>Euteleostomi</taxon>
        <taxon>Actinopterygii</taxon>
        <taxon>Neopterygii</taxon>
        <taxon>Teleostei</taxon>
        <taxon>Protacanthopterygii</taxon>
        <taxon>Esociformes</taxon>
        <taxon>Umbridae</taxon>
        <taxon>Umbra</taxon>
    </lineage>
</organism>
<feature type="region of interest" description="Disordered" evidence="1">
    <location>
        <begin position="71"/>
        <end position="114"/>
    </location>
</feature>
<protein>
    <submittedName>
        <fullName evidence="2">Uncharacterized protein</fullName>
    </submittedName>
</protein>
<feature type="compositionally biased region" description="Basic and acidic residues" evidence="1">
    <location>
        <begin position="11"/>
        <end position="23"/>
    </location>
</feature>